<keyword evidence="9" id="KW-0812">Transmembrane</keyword>
<evidence type="ECO:0000256" key="6">
    <source>
        <dbReference type="ARBA" id="ARBA00022777"/>
    </source>
</evidence>
<evidence type="ECO:0000256" key="7">
    <source>
        <dbReference type="ARBA" id="ARBA00022840"/>
    </source>
</evidence>
<dbReference type="CDD" id="cd00082">
    <property type="entry name" value="HisKA"/>
    <property type="match status" value="1"/>
</dbReference>
<dbReference type="SUPFAM" id="SSF55785">
    <property type="entry name" value="PYP-like sensor domain (PAS domain)"/>
    <property type="match status" value="1"/>
</dbReference>
<evidence type="ECO:0000313" key="14">
    <source>
        <dbReference type="Proteomes" id="UP000535182"/>
    </source>
</evidence>
<feature type="domain" description="PAS" evidence="11">
    <location>
        <begin position="829"/>
        <end position="898"/>
    </location>
</feature>
<evidence type="ECO:0000256" key="2">
    <source>
        <dbReference type="ARBA" id="ARBA00012438"/>
    </source>
</evidence>
<feature type="domain" description="Histidine kinase" evidence="10">
    <location>
        <begin position="969"/>
        <end position="1182"/>
    </location>
</feature>
<evidence type="ECO:0000256" key="1">
    <source>
        <dbReference type="ARBA" id="ARBA00000085"/>
    </source>
</evidence>
<dbReference type="InterPro" id="IPR001610">
    <property type="entry name" value="PAC"/>
</dbReference>
<evidence type="ECO:0000256" key="8">
    <source>
        <dbReference type="ARBA" id="ARBA00023012"/>
    </source>
</evidence>
<keyword evidence="6" id="KW-0418">Kinase</keyword>
<dbReference type="PROSITE" id="PS50109">
    <property type="entry name" value="HIS_KIN"/>
    <property type="match status" value="1"/>
</dbReference>
<dbReference type="Proteomes" id="UP000535182">
    <property type="component" value="Unassembled WGS sequence"/>
</dbReference>
<dbReference type="InterPro" id="IPR004358">
    <property type="entry name" value="Sig_transdc_His_kin-like_C"/>
</dbReference>
<protein>
    <recommendedName>
        <fullName evidence="2">histidine kinase</fullName>
        <ecNumber evidence="2">2.7.13.3</ecNumber>
    </recommendedName>
</protein>
<dbReference type="SUPFAM" id="SSF55874">
    <property type="entry name" value="ATPase domain of HSP90 chaperone/DNA topoisomerase II/histidine kinase"/>
    <property type="match status" value="1"/>
</dbReference>
<reference evidence="13 14" key="1">
    <citation type="submission" date="2020-08" db="EMBL/GenBank/DDBJ databases">
        <title>Genomic Encyclopedia of Type Strains, Phase IV (KMG-V): Genome sequencing to study the core and pangenomes of soil and plant-associated prokaryotes.</title>
        <authorList>
            <person name="Whitman W."/>
        </authorList>
    </citation>
    <scope>NUCLEOTIDE SEQUENCE [LARGE SCALE GENOMIC DNA]</scope>
    <source>
        <strain evidence="13 14">X5P2</strain>
    </source>
</reference>
<dbReference type="NCBIfam" id="TIGR00229">
    <property type="entry name" value="sensory_box"/>
    <property type="match status" value="1"/>
</dbReference>
<dbReference type="GO" id="GO:0005524">
    <property type="term" value="F:ATP binding"/>
    <property type="evidence" value="ECO:0007669"/>
    <property type="project" value="UniProtKB-KW"/>
</dbReference>
<keyword evidence="14" id="KW-1185">Reference proteome</keyword>
<dbReference type="Gene3D" id="2.60.40.10">
    <property type="entry name" value="Immunoglobulins"/>
    <property type="match status" value="1"/>
</dbReference>
<dbReference type="Pfam" id="PF07494">
    <property type="entry name" value="Reg_prop"/>
    <property type="match status" value="4"/>
</dbReference>
<comment type="caution">
    <text evidence="13">The sequence shown here is derived from an EMBL/GenBank/DDBJ whole genome shotgun (WGS) entry which is preliminary data.</text>
</comment>
<dbReference type="InterPro" id="IPR035965">
    <property type="entry name" value="PAS-like_dom_sf"/>
</dbReference>
<dbReference type="InterPro" id="IPR011110">
    <property type="entry name" value="Reg_prop"/>
</dbReference>
<evidence type="ECO:0000313" key="13">
    <source>
        <dbReference type="EMBL" id="MBB5330069.1"/>
    </source>
</evidence>
<dbReference type="Gene3D" id="2.130.10.10">
    <property type="entry name" value="YVTN repeat-like/Quinoprotein amine dehydrogenase"/>
    <property type="match status" value="2"/>
</dbReference>
<keyword evidence="9" id="KW-1133">Transmembrane helix</keyword>
<dbReference type="SMART" id="SM00086">
    <property type="entry name" value="PAC"/>
    <property type="match status" value="1"/>
</dbReference>
<keyword evidence="3" id="KW-0597">Phosphoprotein</keyword>
<dbReference type="SMART" id="SM00388">
    <property type="entry name" value="HisKA"/>
    <property type="match status" value="1"/>
</dbReference>
<dbReference type="AlphaFoldDB" id="A0A9X0U537"/>
<dbReference type="Pfam" id="PF07495">
    <property type="entry name" value="Y_Y_Y"/>
    <property type="match status" value="1"/>
</dbReference>
<organism evidence="13 14">
    <name type="scientific">Tunturiibacter gelidiferens</name>
    <dbReference type="NCBI Taxonomy" id="3069689"/>
    <lineage>
        <taxon>Bacteria</taxon>
        <taxon>Pseudomonadati</taxon>
        <taxon>Acidobacteriota</taxon>
        <taxon>Terriglobia</taxon>
        <taxon>Terriglobales</taxon>
        <taxon>Acidobacteriaceae</taxon>
        <taxon>Tunturiibacter</taxon>
    </lineage>
</organism>
<keyword evidence="7" id="KW-0067">ATP-binding</keyword>
<evidence type="ECO:0000256" key="9">
    <source>
        <dbReference type="SAM" id="Phobius"/>
    </source>
</evidence>
<dbReference type="GO" id="GO:0042802">
    <property type="term" value="F:identical protein binding"/>
    <property type="evidence" value="ECO:0007669"/>
    <property type="project" value="UniProtKB-ARBA"/>
</dbReference>
<accession>A0A9X0U537</accession>
<keyword evidence="5" id="KW-0547">Nucleotide-binding</keyword>
<dbReference type="InterPro" id="IPR013655">
    <property type="entry name" value="PAS_fold_3"/>
</dbReference>
<dbReference type="InterPro" id="IPR003594">
    <property type="entry name" value="HATPase_dom"/>
</dbReference>
<dbReference type="PANTHER" id="PTHR43547:SF2">
    <property type="entry name" value="HYBRID SIGNAL TRANSDUCTION HISTIDINE KINASE C"/>
    <property type="match status" value="1"/>
</dbReference>
<proteinExistence type="predicted"/>
<dbReference type="PROSITE" id="PS50112">
    <property type="entry name" value="PAS"/>
    <property type="match status" value="1"/>
</dbReference>
<dbReference type="SUPFAM" id="SSF63829">
    <property type="entry name" value="Calcium-dependent phosphotriesterase"/>
    <property type="match status" value="3"/>
</dbReference>
<dbReference type="EMBL" id="JACHEB010000009">
    <property type="protein sequence ID" value="MBB5330069.1"/>
    <property type="molecule type" value="Genomic_DNA"/>
</dbReference>
<gene>
    <name evidence="13" type="ORF">HDF14_003702</name>
</gene>
<dbReference type="InterPro" id="IPR011123">
    <property type="entry name" value="Y_Y_Y"/>
</dbReference>
<keyword evidence="9" id="KW-0472">Membrane</keyword>
<evidence type="ECO:0000259" key="11">
    <source>
        <dbReference type="PROSITE" id="PS50112"/>
    </source>
</evidence>
<feature type="transmembrane region" description="Helical" evidence="9">
    <location>
        <begin position="50"/>
        <end position="67"/>
    </location>
</feature>
<dbReference type="InterPro" id="IPR000014">
    <property type="entry name" value="PAS"/>
</dbReference>
<keyword evidence="8" id="KW-0902">Two-component regulatory system</keyword>
<evidence type="ECO:0000259" key="12">
    <source>
        <dbReference type="PROSITE" id="PS50113"/>
    </source>
</evidence>
<comment type="catalytic activity">
    <reaction evidence="1">
        <text>ATP + protein L-histidine = ADP + protein N-phospho-L-histidine.</text>
        <dbReference type="EC" id="2.7.13.3"/>
    </reaction>
</comment>
<dbReference type="FunFam" id="3.30.565.10:FF:000042">
    <property type="entry name" value="Two-component sensor histidine kinase KdpD"/>
    <property type="match status" value="1"/>
</dbReference>
<dbReference type="PRINTS" id="PR00344">
    <property type="entry name" value="BCTRLSENSOR"/>
</dbReference>
<dbReference type="Pfam" id="PF08447">
    <property type="entry name" value="PAS_3"/>
    <property type="match status" value="1"/>
</dbReference>
<dbReference type="SMART" id="SM00387">
    <property type="entry name" value="HATPase_c"/>
    <property type="match status" value="1"/>
</dbReference>
<dbReference type="Gene3D" id="3.30.565.10">
    <property type="entry name" value="Histidine kinase-like ATPase, C-terminal domain"/>
    <property type="match status" value="1"/>
</dbReference>
<dbReference type="InterPro" id="IPR003661">
    <property type="entry name" value="HisK_dim/P_dom"/>
</dbReference>
<dbReference type="SUPFAM" id="SSF47384">
    <property type="entry name" value="Homodimeric domain of signal transducing histidine kinase"/>
    <property type="match status" value="1"/>
</dbReference>
<dbReference type="GO" id="GO:0000155">
    <property type="term" value="F:phosphorelay sensor kinase activity"/>
    <property type="evidence" value="ECO:0007669"/>
    <property type="project" value="InterPro"/>
</dbReference>
<dbReference type="InterPro" id="IPR000700">
    <property type="entry name" value="PAS-assoc_C"/>
</dbReference>
<evidence type="ECO:0000256" key="5">
    <source>
        <dbReference type="ARBA" id="ARBA00022741"/>
    </source>
</evidence>
<dbReference type="PROSITE" id="PS50113">
    <property type="entry name" value="PAC"/>
    <property type="match status" value="1"/>
</dbReference>
<dbReference type="InterPro" id="IPR005467">
    <property type="entry name" value="His_kinase_dom"/>
</dbReference>
<dbReference type="InterPro" id="IPR036097">
    <property type="entry name" value="HisK_dim/P_sf"/>
</dbReference>
<evidence type="ECO:0000259" key="10">
    <source>
        <dbReference type="PROSITE" id="PS50109"/>
    </source>
</evidence>
<dbReference type="InterPro" id="IPR015943">
    <property type="entry name" value="WD40/YVTN_repeat-like_dom_sf"/>
</dbReference>
<dbReference type="Pfam" id="PF02518">
    <property type="entry name" value="HATPase_c"/>
    <property type="match status" value="1"/>
</dbReference>
<dbReference type="FunFam" id="3.30.450.20:FF:000099">
    <property type="entry name" value="Sensory box sensor histidine kinase"/>
    <property type="match status" value="1"/>
</dbReference>
<dbReference type="Gene3D" id="1.10.287.130">
    <property type="match status" value="1"/>
</dbReference>
<sequence>MRQCATFRFQDSGYRSAPAMPYETPVSRQLSYSYLRRDTNGHRRSTGKKGCWVAILIVAAAVSLLLPSRSRALTPDRDVAQYAHRSWKIDDGYFSSNPYSLAQDSDGYLWIGTDHGLYRYDGDQFSRWNPPAGTHLPGSTIISLLADRDGSLWIGTQAGLAHLSGGHLTTYFENEGQIAGFNQAPDGAVWFHSASGNAFRKLCSIRRSTINCYGSGDGLKQQIEGTTLARDSAGYLWIGTSTSVVRWQPSFPSVTFSPKALQSNSGQVGANAIAFDEDGSLLVGIMKSGSGLGLQRIRGDKWSTVTAPNFDGSKLAVNALFKDTHGALWIGTESYGLYRLYQGKAEHFSSSDGLSGDTVWTIVEDREGTLWVGTDKGLDSFHDLPILALSKTEFGISELENIVSTRDGTLWIGGEGGLFTLNKGVSGLTPQGGNLGDKMVTVIFEDRRGRMWIGLDDSLNLLTSNSFHPVHAPAGKLGMIVSIAEDKDGKLWAVSLGPPRHIVRIDPDTLQATPISDMPQVSKIASDPQGGFWLGLNNGDLDQFNKGKLVTYPLHHGPNTRIQQLMVTAGGDVIAAAPFGLILIRDGKVSLLDGQRGLPCSDISNFVFDLEGNLWLYSECGLVQLRKSEFQAWQQHPDLKVRTRLFDWMDGVRVTFPPFEGAARSGDGRLWFNNQSALQVVNPTHITTNLIRPPVHIEAVVADRVSYSPLDGLRIPKLTRDLEIDYTGLSFVAPQKVMFRYMLTGVDQAWQNVGTRRQAFYNNLKPGRYSFRVIACNNDGVWNEEGAHLDFVIPPAWYQTTWFRLLYVAAFLAFLWGLYHLRVQQLRREERKLREAVETIPAMSWTSGPGGALQFLNRRWVEYTGLSQLEAEEVRKVAVHPDDLDRIERRMDASFASGEPFEEEMRIRRTDGEYRWFLSRAVPLRDRRGKIVKWYGAATDIQDRKRAEELQADLAHTNRVSTMGELVASISHELAQPLTVTTANAKASLRWLQRDPPEVTEARKGTEKIIEAGALASEIINRLRSLYKKTPSKRELVAINEVIGEMVLLLRSEANEYAVSIRTNLAADLPKITADRVQLQQVLMNLMLNGMEAMKENGGVLTVNTGRGECGQVLISVSDTGVGLPAGRADEIFNAFFTTKPQGTGMGLAISRSIVESHGGRLWATSHDRPGATFHFSLPTAVVKVSAAI</sequence>
<dbReference type="PANTHER" id="PTHR43547">
    <property type="entry name" value="TWO-COMPONENT HISTIDINE KINASE"/>
    <property type="match status" value="1"/>
</dbReference>
<dbReference type="InterPro" id="IPR036890">
    <property type="entry name" value="HATPase_C_sf"/>
</dbReference>
<name>A0A9X0U537_9BACT</name>
<evidence type="ECO:0000256" key="4">
    <source>
        <dbReference type="ARBA" id="ARBA00022679"/>
    </source>
</evidence>
<dbReference type="RefSeq" id="WP_183979188.1">
    <property type="nucleotide sequence ID" value="NZ_JACHEB010000009.1"/>
</dbReference>
<dbReference type="EC" id="2.7.13.3" evidence="2"/>
<dbReference type="InterPro" id="IPR013783">
    <property type="entry name" value="Ig-like_fold"/>
</dbReference>
<keyword evidence="4" id="KW-0808">Transferase</keyword>
<evidence type="ECO:0000256" key="3">
    <source>
        <dbReference type="ARBA" id="ARBA00022553"/>
    </source>
</evidence>
<dbReference type="Pfam" id="PF00512">
    <property type="entry name" value="HisKA"/>
    <property type="match status" value="1"/>
</dbReference>
<dbReference type="Gene3D" id="3.30.450.20">
    <property type="entry name" value="PAS domain"/>
    <property type="match status" value="1"/>
</dbReference>
<dbReference type="CDD" id="cd00130">
    <property type="entry name" value="PAS"/>
    <property type="match status" value="1"/>
</dbReference>
<feature type="domain" description="PAC" evidence="12">
    <location>
        <begin position="901"/>
        <end position="953"/>
    </location>
</feature>